<dbReference type="AlphaFoldDB" id="A0A7X0ETK4"/>
<evidence type="ECO:0000256" key="4">
    <source>
        <dbReference type="ARBA" id="ARBA00005225"/>
    </source>
</evidence>
<dbReference type="InterPro" id="IPR004619">
    <property type="entry name" value="Type_III_PanK"/>
</dbReference>
<dbReference type="RefSeq" id="WP_184685782.1">
    <property type="nucleotide sequence ID" value="NZ_JACHLL010000013.1"/>
</dbReference>
<feature type="binding site" evidence="16">
    <location>
        <position position="92"/>
    </location>
    <ligand>
        <name>substrate</name>
    </ligand>
</feature>
<comment type="function">
    <text evidence="16">Catalyzes the phosphorylation of pantothenate (Pan), the first step in CoA biosynthesis.</text>
</comment>
<comment type="cofactor">
    <cofactor evidence="16">
        <name>NH4(+)</name>
        <dbReference type="ChEBI" id="CHEBI:28938"/>
    </cofactor>
    <cofactor evidence="16">
        <name>K(+)</name>
        <dbReference type="ChEBI" id="CHEBI:29103"/>
    </cofactor>
    <text evidence="16">A monovalent cation. Ammonium or potassium.</text>
</comment>
<dbReference type="InterPro" id="IPR043129">
    <property type="entry name" value="ATPase_NBD"/>
</dbReference>
<feature type="binding site" evidence="16">
    <location>
        <begin position="6"/>
        <end position="13"/>
    </location>
    <ligand>
        <name>ATP</name>
        <dbReference type="ChEBI" id="CHEBI:30616"/>
    </ligand>
</feature>
<comment type="catalytic activity">
    <reaction evidence="1 16">
        <text>(R)-pantothenate + ATP = (R)-4'-phosphopantothenate + ADP + H(+)</text>
        <dbReference type="Rhea" id="RHEA:16373"/>
        <dbReference type="ChEBI" id="CHEBI:10986"/>
        <dbReference type="ChEBI" id="CHEBI:15378"/>
        <dbReference type="ChEBI" id="CHEBI:29032"/>
        <dbReference type="ChEBI" id="CHEBI:30616"/>
        <dbReference type="ChEBI" id="CHEBI:456216"/>
        <dbReference type="EC" id="2.7.1.33"/>
    </reaction>
</comment>
<evidence type="ECO:0000256" key="10">
    <source>
        <dbReference type="ARBA" id="ARBA00022777"/>
    </source>
</evidence>
<evidence type="ECO:0000256" key="6">
    <source>
        <dbReference type="ARBA" id="ARBA00012102"/>
    </source>
</evidence>
<comment type="pathway">
    <text evidence="4 16">Cofactor biosynthesis; coenzyme A biosynthesis; CoA from (R)-pantothenate: step 1/5.</text>
</comment>
<feature type="binding site" evidence="16">
    <location>
        <position position="180"/>
    </location>
    <ligand>
        <name>substrate</name>
    </ligand>
</feature>
<evidence type="ECO:0000256" key="5">
    <source>
        <dbReference type="ARBA" id="ARBA00011738"/>
    </source>
</evidence>
<evidence type="ECO:0000256" key="15">
    <source>
        <dbReference type="ARBA" id="ARBA00040883"/>
    </source>
</evidence>
<evidence type="ECO:0000256" key="13">
    <source>
        <dbReference type="ARBA" id="ARBA00022993"/>
    </source>
</evidence>
<dbReference type="SUPFAM" id="SSF53067">
    <property type="entry name" value="Actin-like ATPase domain"/>
    <property type="match status" value="2"/>
</dbReference>
<keyword evidence="9 16" id="KW-0547">Nucleotide-binding</keyword>
<dbReference type="Proteomes" id="UP000557193">
    <property type="component" value="Unassembled WGS sequence"/>
</dbReference>
<dbReference type="GO" id="GO:0046872">
    <property type="term" value="F:metal ion binding"/>
    <property type="evidence" value="ECO:0007669"/>
    <property type="project" value="UniProtKB-KW"/>
</dbReference>
<evidence type="ECO:0000256" key="14">
    <source>
        <dbReference type="ARBA" id="ARBA00038036"/>
    </source>
</evidence>
<dbReference type="UniPathway" id="UPA00241">
    <property type="reaction ID" value="UER00352"/>
</dbReference>
<feature type="active site" description="Proton acceptor" evidence="16">
    <location>
        <position position="101"/>
    </location>
</feature>
<proteinExistence type="inferred from homology"/>
<keyword evidence="8 16" id="KW-0808">Transferase</keyword>
<sequence length="249" mass="26538">MILELDCGNSLIKWRVLSASQSMIVEGVVQGSGELLDAVAVVACAQIHFVRMVSVRSDVEVAQLVDLLREAYGVVVAVASPAQVLAGVANGYEDYERLGLDRWLALVAAYQRSSRAVLVIDLGTAITSDFVGDDGAHRGGFICPGLPLMRSQLRTHTRKIRYGDEEGLMVRGSILPGRSTAEAVERGCLHMVRGFVEEQVSLAAELLGNFDVYLTGGDAGLVSDMLPQARVCADLVFAGLALACPFEGA</sequence>
<protein>
    <recommendedName>
        <fullName evidence="15 16">Type III pantothenate kinase</fullName>
        <ecNumber evidence="6 16">2.7.1.33</ecNumber>
    </recommendedName>
    <alternativeName>
        <fullName evidence="16">PanK-III</fullName>
    </alternativeName>
    <alternativeName>
        <fullName evidence="16">Pantothenic acid kinase</fullName>
    </alternativeName>
</protein>
<evidence type="ECO:0000256" key="7">
    <source>
        <dbReference type="ARBA" id="ARBA00022490"/>
    </source>
</evidence>
<evidence type="ECO:0000256" key="3">
    <source>
        <dbReference type="ARBA" id="ARBA00004496"/>
    </source>
</evidence>
<dbReference type="GO" id="GO:0015937">
    <property type="term" value="P:coenzyme A biosynthetic process"/>
    <property type="evidence" value="ECO:0007669"/>
    <property type="project" value="UniProtKB-UniRule"/>
</dbReference>
<feature type="binding site" evidence="16">
    <location>
        <position position="124"/>
    </location>
    <ligand>
        <name>ATP</name>
        <dbReference type="ChEBI" id="CHEBI:30616"/>
    </ligand>
</feature>
<name>A0A7X0ETK4_9PSED</name>
<evidence type="ECO:0000313" key="17">
    <source>
        <dbReference type="EMBL" id="MBB6343488.1"/>
    </source>
</evidence>
<organism evidence="17 18">
    <name type="scientific">Pseudomonas fluvialis</name>
    <dbReference type="NCBI Taxonomy" id="1793966"/>
    <lineage>
        <taxon>Bacteria</taxon>
        <taxon>Pseudomonadati</taxon>
        <taxon>Pseudomonadota</taxon>
        <taxon>Gammaproteobacteria</taxon>
        <taxon>Pseudomonadales</taxon>
        <taxon>Pseudomonadaceae</taxon>
        <taxon>Pseudomonas</taxon>
    </lineage>
</organism>
<accession>A0A7X0ETK4</accession>
<comment type="caution">
    <text evidence="17">The sequence shown here is derived from an EMBL/GenBank/DDBJ whole genome shotgun (WGS) entry which is preliminary data.</text>
</comment>
<comment type="subunit">
    <text evidence="5 16">Homodimer.</text>
</comment>
<evidence type="ECO:0000256" key="1">
    <source>
        <dbReference type="ARBA" id="ARBA00001206"/>
    </source>
</evidence>
<evidence type="ECO:0000256" key="11">
    <source>
        <dbReference type="ARBA" id="ARBA00022840"/>
    </source>
</evidence>
<dbReference type="CDD" id="cd24015">
    <property type="entry name" value="ASKHA_NBD_PanK-III"/>
    <property type="match status" value="1"/>
</dbReference>
<dbReference type="Gene3D" id="3.30.420.40">
    <property type="match status" value="2"/>
</dbReference>
<dbReference type="EC" id="2.7.1.33" evidence="6 16"/>
<comment type="cofactor">
    <cofactor evidence="2">
        <name>K(+)</name>
        <dbReference type="ChEBI" id="CHEBI:29103"/>
    </cofactor>
</comment>
<keyword evidence="10 16" id="KW-0418">Kinase</keyword>
<keyword evidence="16" id="KW-0479">Metal-binding</keyword>
<feature type="binding site" evidence="16">
    <location>
        <begin position="99"/>
        <end position="102"/>
    </location>
    <ligand>
        <name>substrate</name>
    </ligand>
</feature>
<dbReference type="PANTHER" id="PTHR34265:SF1">
    <property type="entry name" value="TYPE III PANTOTHENATE KINASE"/>
    <property type="match status" value="1"/>
</dbReference>
<gene>
    <name evidence="16" type="primary">coaX</name>
    <name evidence="17" type="ORF">HNP49_003695</name>
</gene>
<feature type="binding site" evidence="16">
    <location>
        <position position="121"/>
    </location>
    <ligand>
        <name>K(+)</name>
        <dbReference type="ChEBI" id="CHEBI:29103"/>
    </ligand>
</feature>
<evidence type="ECO:0000256" key="9">
    <source>
        <dbReference type="ARBA" id="ARBA00022741"/>
    </source>
</evidence>
<keyword evidence="18" id="KW-1185">Reference proteome</keyword>
<keyword evidence="7 16" id="KW-0963">Cytoplasm</keyword>
<dbReference type="HAMAP" id="MF_01274">
    <property type="entry name" value="Pantothen_kinase_3"/>
    <property type="match status" value="1"/>
</dbReference>
<reference evidence="17 18" key="1">
    <citation type="submission" date="2020-08" db="EMBL/GenBank/DDBJ databases">
        <title>Functional genomics of gut bacteria from endangered species of beetles.</title>
        <authorList>
            <person name="Carlos-Shanley C."/>
        </authorList>
    </citation>
    <scope>NUCLEOTIDE SEQUENCE [LARGE SCALE GENOMIC DNA]</scope>
    <source>
        <strain evidence="17 18">S00202</strain>
    </source>
</reference>
<evidence type="ECO:0000256" key="8">
    <source>
        <dbReference type="ARBA" id="ARBA00022679"/>
    </source>
</evidence>
<dbReference type="GO" id="GO:0005524">
    <property type="term" value="F:ATP binding"/>
    <property type="evidence" value="ECO:0007669"/>
    <property type="project" value="UniProtKB-UniRule"/>
</dbReference>
<evidence type="ECO:0000256" key="12">
    <source>
        <dbReference type="ARBA" id="ARBA00022958"/>
    </source>
</evidence>
<dbReference type="Pfam" id="PF03309">
    <property type="entry name" value="Pan_kinase"/>
    <property type="match status" value="1"/>
</dbReference>
<comment type="subcellular location">
    <subcellularLocation>
        <location evidence="3 16">Cytoplasm</location>
    </subcellularLocation>
</comment>
<dbReference type="PANTHER" id="PTHR34265">
    <property type="entry name" value="TYPE III PANTOTHENATE KINASE"/>
    <property type="match status" value="1"/>
</dbReference>
<dbReference type="GO" id="GO:0004594">
    <property type="term" value="F:pantothenate kinase activity"/>
    <property type="evidence" value="ECO:0007669"/>
    <property type="project" value="UniProtKB-UniRule"/>
</dbReference>
<dbReference type="GO" id="GO:0005737">
    <property type="term" value="C:cytoplasm"/>
    <property type="evidence" value="ECO:0007669"/>
    <property type="project" value="UniProtKB-SubCell"/>
</dbReference>
<evidence type="ECO:0000256" key="2">
    <source>
        <dbReference type="ARBA" id="ARBA00001958"/>
    </source>
</evidence>
<comment type="similarity">
    <text evidence="14 16">Belongs to the type III pantothenate kinase family.</text>
</comment>
<keyword evidence="13 16" id="KW-0173">Coenzyme A biosynthesis</keyword>
<evidence type="ECO:0000313" key="18">
    <source>
        <dbReference type="Proteomes" id="UP000557193"/>
    </source>
</evidence>
<dbReference type="NCBIfam" id="TIGR00671">
    <property type="entry name" value="baf"/>
    <property type="match status" value="1"/>
</dbReference>
<evidence type="ECO:0000256" key="16">
    <source>
        <dbReference type="HAMAP-Rule" id="MF_01274"/>
    </source>
</evidence>
<dbReference type="EMBL" id="JACHLL010000013">
    <property type="protein sequence ID" value="MBB6343488.1"/>
    <property type="molecule type" value="Genomic_DNA"/>
</dbReference>
<keyword evidence="11 16" id="KW-0067">ATP-binding</keyword>
<keyword evidence="12 16" id="KW-0630">Potassium</keyword>